<evidence type="ECO:0000313" key="3">
    <source>
        <dbReference type="Proteomes" id="UP001218788"/>
    </source>
</evidence>
<dbReference type="RefSeq" id="WP_273642642.1">
    <property type="nucleotide sequence ID" value="NZ_JAQQXP010000003.1"/>
</dbReference>
<sequence>MSFKEQFVNLYRDLAQIDIEDLASIYHQDVVFIDPVTTHHGLTAVNTYFKGLLDATESCQFEINNWHNIASNDSHQNASSAMDCSDVLEWTMKLKLSGKPNWIELAGVTLLKVVDDKILYHRDYYDLGEMVYEHIPLLKHIIKFIKKKLLS</sequence>
<dbReference type="Proteomes" id="UP001218788">
    <property type="component" value="Unassembled WGS sequence"/>
</dbReference>
<gene>
    <name evidence="2" type="ORF">OIK42_18695</name>
</gene>
<name>A0ABT5L6W4_9ALTE</name>
<evidence type="ECO:0000259" key="1">
    <source>
        <dbReference type="Pfam" id="PF12680"/>
    </source>
</evidence>
<comment type="caution">
    <text evidence="2">The sequence shown here is derived from an EMBL/GenBank/DDBJ whole genome shotgun (WGS) entry which is preliminary data.</text>
</comment>
<keyword evidence="3" id="KW-1185">Reference proteome</keyword>
<dbReference type="InterPro" id="IPR032710">
    <property type="entry name" value="NTF2-like_dom_sf"/>
</dbReference>
<dbReference type="Gene3D" id="3.10.450.50">
    <property type="match status" value="1"/>
</dbReference>
<dbReference type="Pfam" id="PF12680">
    <property type="entry name" value="SnoaL_2"/>
    <property type="match status" value="1"/>
</dbReference>
<proteinExistence type="predicted"/>
<organism evidence="2 3">
    <name type="scientific">Alteromonas gilva</name>
    <dbReference type="NCBI Taxonomy" id="2987522"/>
    <lineage>
        <taxon>Bacteria</taxon>
        <taxon>Pseudomonadati</taxon>
        <taxon>Pseudomonadota</taxon>
        <taxon>Gammaproteobacteria</taxon>
        <taxon>Alteromonadales</taxon>
        <taxon>Alteromonadaceae</taxon>
        <taxon>Alteromonas/Salinimonas group</taxon>
        <taxon>Alteromonas</taxon>
    </lineage>
</organism>
<accession>A0ABT5L6W4</accession>
<dbReference type="EMBL" id="JAQQXP010000003">
    <property type="protein sequence ID" value="MDC8832785.1"/>
    <property type="molecule type" value="Genomic_DNA"/>
</dbReference>
<dbReference type="SUPFAM" id="SSF54427">
    <property type="entry name" value="NTF2-like"/>
    <property type="match status" value="1"/>
</dbReference>
<dbReference type="InterPro" id="IPR037401">
    <property type="entry name" value="SnoaL-like"/>
</dbReference>
<evidence type="ECO:0000313" key="2">
    <source>
        <dbReference type="EMBL" id="MDC8832785.1"/>
    </source>
</evidence>
<reference evidence="2 3" key="1">
    <citation type="submission" date="2022-10" db="EMBL/GenBank/DDBJ databases">
        <title>Alteromonas sp. chi3 Genome sequencing.</title>
        <authorList>
            <person name="Park S."/>
        </authorList>
    </citation>
    <scope>NUCLEOTIDE SEQUENCE [LARGE SCALE GENOMIC DNA]</scope>
    <source>
        <strain evidence="3">chi3</strain>
    </source>
</reference>
<feature type="domain" description="SnoaL-like" evidence="1">
    <location>
        <begin position="10"/>
        <end position="121"/>
    </location>
</feature>
<protein>
    <submittedName>
        <fullName evidence="2">Nuclear transport factor 2 family protein</fullName>
    </submittedName>
</protein>